<dbReference type="InterPro" id="IPR001638">
    <property type="entry name" value="Solute-binding_3/MltF_N"/>
</dbReference>
<evidence type="ECO:0000256" key="1">
    <source>
        <dbReference type="ARBA" id="ARBA00007162"/>
    </source>
</evidence>
<dbReference type="Gene3D" id="3.40.190.10">
    <property type="entry name" value="Periplasmic binding protein-like II"/>
    <property type="match status" value="2"/>
</dbReference>
<feature type="signal peptide" evidence="3">
    <location>
        <begin position="1"/>
        <end position="22"/>
    </location>
</feature>
<dbReference type="SMART" id="SM00062">
    <property type="entry name" value="PBPb"/>
    <property type="match status" value="1"/>
</dbReference>
<dbReference type="PANTHER" id="PTHR35841:SF1">
    <property type="entry name" value="PHOSPHONATES-BINDING PERIPLASMIC PROTEIN"/>
    <property type="match status" value="1"/>
</dbReference>
<keyword evidence="6" id="KW-1185">Reference proteome</keyword>
<dbReference type="RefSeq" id="WP_248361041.1">
    <property type="nucleotide sequence ID" value="NZ_AP025591.1"/>
</dbReference>
<proteinExistence type="inferred from homology"/>
<protein>
    <submittedName>
        <fullName evidence="5">Selenate ABC transporter substrate-binding protein</fullName>
    </submittedName>
</protein>
<evidence type="ECO:0000313" key="6">
    <source>
        <dbReference type="Proteomes" id="UP001162891"/>
    </source>
</evidence>
<evidence type="ECO:0000259" key="4">
    <source>
        <dbReference type="SMART" id="SM00062"/>
    </source>
</evidence>
<name>A0ABM7WUS5_9BACT</name>
<organism evidence="5 6">
    <name type="scientific">Anaeromyxobacter oryzae</name>
    <dbReference type="NCBI Taxonomy" id="2918170"/>
    <lineage>
        <taxon>Bacteria</taxon>
        <taxon>Pseudomonadati</taxon>
        <taxon>Myxococcota</taxon>
        <taxon>Myxococcia</taxon>
        <taxon>Myxococcales</taxon>
        <taxon>Cystobacterineae</taxon>
        <taxon>Anaeromyxobacteraceae</taxon>
        <taxon>Anaeromyxobacter</taxon>
    </lineage>
</organism>
<sequence length="286" mass="31291">MSRPALAAALVLALAVPAATRAQPKPVLRVTAIPDEAPNELIRKFEPLGAYLSKQVGMEVKFVPVTDYPAVVEGLAGGHVDLAWLGGFTFVQARRRTGNAIPIVQRAEDAHFHSKFITRPGSGISRLEDLKGKTFAFGSPSSTSGHLMPRYYLLQAGIDPEKDFSHFAFSGTHDATAKWVEGGKVDAGALNESVWKKLVDEKKIDPAKVVVFYTTPDFYDYNWTVRGDLDPKLVQKLKAAFLALDPANPEQKKILDLQRASRYVETRPENYAGIESAARSAGLVKD</sequence>
<dbReference type="NCBIfam" id="TIGR01098">
    <property type="entry name" value="3A0109s03R"/>
    <property type="match status" value="1"/>
</dbReference>
<dbReference type="InterPro" id="IPR030836">
    <property type="entry name" value="ABC_peri_PhnD-like"/>
</dbReference>
<dbReference type="Proteomes" id="UP001162891">
    <property type="component" value="Chromosome"/>
</dbReference>
<dbReference type="InterPro" id="IPR005770">
    <property type="entry name" value="PhnD"/>
</dbReference>
<dbReference type="Pfam" id="PF12974">
    <property type="entry name" value="Phosphonate-bd"/>
    <property type="match status" value="1"/>
</dbReference>
<dbReference type="NCBIfam" id="TIGR04553">
    <property type="entry name" value="ABC_peri_selen"/>
    <property type="match status" value="1"/>
</dbReference>
<feature type="domain" description="Solute-binding protein family 3/N-terminal" evidence="4">
    <location>
        <begin position="27"/>
        <end position="254"/>
    </location>
</feature>
<keyword evidence="2 3" id="KW-0732">Signal</keyword>
<dbReference type="PANTHER" id="PTHR35841">
    <property type="entry name" value="PHOSPHONATES-BINDING PERIPLASMIC PROTEIN"/>
    <property type="match status" value="1"/>
</dbReference>
<feature type="chain" id="PRO_5045979087" evidence="3">
    <location>
        <begin position="23"/>
        <end position="286"/>
    </location>
</feature>
<evidence type="ECO:0000256" key="3">
    <source>
        <dbReference type="SAM" id="SignalP"/>
    </source>
</evidence>
<accession>A0ABM7WUS5</accession>
<dbReference type="EMBL" id="AP025591">
    <property type="protein sequence ID" value="BDG03226.1"/>
    <property type="molecule type" value="Genomic_DNA"/>
</dbReference>
<evidence type="ECO:0000313" key="5">
    <source>
        <dbReference type="EMBL" id="BDG03226.1"/>
    </source>
</evidence>
<reference evidence="6" key="1">
    <citation type="journal article" date="2022" name="Int. J. Syst. Evol. Microbiol.">
        <title>Anaeromyxobacter oryzae sp. nov., Anaeromyxobacter diazotrophicus sp. nov. and Anaeromyxobacter paludicola sp. nov., isolated from paddy soils.</title>
        <authorList>
            <person name="Itoh H."/>
            <person name="Xu Z."/>
            <person name="Mise K."/>
            <person name="Masuda Y."/>
            <person name="Ushijima N."/>
            <person name="Hayakawa C."/>
            <person name="Shiratori Y."/>
            <person name="Senoo K."/>
        </authorList>
    </citation>
    <scope>NUCLEOTIDE SEQUENCE [LARGE SCALE GENOMIC DNA]</scope>
    <source>
        <strain evidence="6">Red232</strain>
    </source>
</reference>
<dbReference type="SUPFAM" id="SSF53850">
    <property type="entry name" value="Periplasmic binding protein-like II"/>
    <property type="match status" value="1"/>
</dbReference>
<gene>
    <name evidence="5" type="ORF">AMOR_22220</name>
</gene>
<evidence type="ECO:0000256" key="2">
    <source>
        <dbReference type="ARBA" id="ARBA00022729"/>
    </source>
</evidence>
<dbReference type="CDD" id="cd13572">
    <property type="entry name" value="PBP2_PnhD_2"/>
    <property type="match status" value="1"/>
</dbReference>
<comment type="similarity">
    <text evidence="1">Belongs to the phosphate/phosphite/phosphonate binding protein family.</text>
</comment>